<dbReference type="PANTHER" id="PTHR23028:SF53">
    <property type="entry name" value="ACYL_TRANSF_3 DOMAIN-CONTAINING PROTEIN"/>
    <property type="match status" value="1"/>
</dbReference>
<dbReference type="Proteomes" id="UP000240572">
    <property type="component" value="Unassembled WGS sequence"/>
</dbReference>
<name>A0A2P8D4P7_9BACT</name>
<accession>A0A2P8D4P7</accession>
<feature type="transmembrane region" description="Helical" evidence="1">
    <location>
        <begin position="170"/>
        <end position="186"/>
    </location>
</feature>
<dbReference type="GO" id="GO:0016020">
    <property type="term" value="C:membrane"/>
    <property type="evidence" value="ECO:0007669"/>
    <property type="project" value="TreeGrafter"/>
</dbReference>
<protein>
    <submittedName>
        <fullName evidence="3">Peptidoglycan/LPS O-acetylase OafA/YrhL</fullName>
    </submittedName>
</protein>
<keyword evidence="1" id="KW-1133">Transmembrane helix</keyword>
<feature type="transmembrane region" description="Helical" evidence="1">
    <location>
        <begin position="88"/>
        <end position="108"/>
    </location>
</feature>
<feature type="transmembrane region" description="Helical" evidence="1">
    <location>
        <begin position="35"/>
        <end position="57"/>
    </location>
</feature>
<dbReference type="EMBL" id="PYGD01000004">
    <property type="protein sequence ID" value="PSK92187.1"/>
    <property type="molecule type" value="Genomic_DNA"/>
</dbReference>
<keyword evidence="1" id="KW-0472">Membrane</keyword>
<dbReference type="GO" id="GO:0016747">
    <property type="term" value="F:acyltransferase activity, transferring groups other than amino-acyl groups"/>
    <property type="evidence" value="ECO:0007669"/>
    <property type="project" value="InterPro"/>
</dbReference>
<dbReference type="PANTHER" id="PTHR23028">
    <property type="entry name" value="ACETYLTRANSFERASE"/>
    <property type="match status" value="1"/>
</dbReference>
<evidence type="ECO:0000256" key="1">
    <source>
        <dbReference type="SAM" id="Phobius"/>
    </source>
</evidence>
<evidence type="ECO:0000313" key="3">
    <source>
        <dbReference type="EMBL" id="PSK92187.1"/>
    </source>
</evidence>
<dbReference type="InterPro" id="IPR002656">
    <property type="entry name" value="Acyl_transf_3_dom"/>
</dbReference>
<evidence type="ECO:0000313" key="4">
    <source>
        <dbReference type="Proteomes" id="UP000240572"/>
    </source>
</evidence>
<comment type="caution">
    <text evidence="3">The sequence shown here is derived from an EMBL/GenBank/DDBJ whole genome shotgun (WGS) entry which is preliminary data.</text>
</comment>
<keyword evidence="1" id="KW-0812">Transmembrane</keyword>
<dbReference type="AlphaFoldDB" id="A0A2P8D4P7"/>
<dbReference type="InterPro" id="IPR050879">
    <property type="entry name" value="Acyltransferase_3"/>
</dbReference>
<dbReference type="Pfam" id="PF01757">
    <property type="entry name" value="Acyl_transf_3"/>
    <property type="match status" value="1"/>
</dbReference>
<dbReference type="GO" id="GO:0000271">
    <property type="term" value="P:polysaccharide biosynthetic process"/>
    <property type="evidence" value="ECO:0007669"/>
    <property type="project" value="TreeGrafter"/>
</dbReference>
<feature type="transmembrane region" description="Helical" evidence="1">
    <location>
        <begin position="252"/>
        <end position="271"/>
    </location>
</feature>
<reference evidence="3 4" key="1">
    <citation type="submission" date="2018-03" db="EMBL/GenBank/DDBJ databases">
        <title>Genomic Encyclopedia of Type Strains, Phase III (KMG-III): the genomes of soil and plant-associated and newly described type strains.</title>
        <authorList>
            <person name="Whitman W."/>
        </authorList>
    </citation>
    <scope>NUCLEOTIDE SEQUENCE [LARGE SCALE GENOMIC DNA]</scope>
    <source>
        <strain evidence="3 4">CGMCC 1.12700</strain>
    </source>
</reference>
<feature type="transmembrane region" description="Helical" evidence="1">
    <location>
        <begin position="325"/>
        <end position="348"/>
    </location>
</feature>
<feature type="transmembrane region" description="Helical" evidence="1">
    <location>
        <begin position="198"/>
        <end position="216"/>
    </location>
</feature>
<feature type="transmembrane region" description="Helical" evidence="1">
    <location>
        <begin position="228"/>
        <end position="246"/>
    </location>
</feature>
<organism evidence="3 4">
    <name type="scientific">Taibaiella chishuiensis</name>
    <dbReference type="NCBI Taxonomy" id="1434707"/>
    <lineage>
        <taxon>Bacteria</taxon>
        <taxon>Pseudomonadati</taxon>
        <taxon>Bacteroidota</taxon>
        <taxon>Chitinophagia</taxon>
        <taxon>Chitinophagales</taxon>
        <taxon>Chitinophagaceae</taxon>
        <taxon>Taibaiella</taxon>
    </lineage>
</organism>
<evidence type="ECO:0000259" key="2">
    <source>
        <dbReference type="Pfam" id="PF01757"/>
    </source>
</evidence>
<sequence>MLRGFSILSVVLLHLNIHFHLTDTFLKTVLPKKVFMVLFWSGYYGVIIFFTLSGYLITQSILRRWGEPGQIRLPVFYRYRAARILPPLLALLLILSLLHIFGVTGFVIDNSKTSLAEALVAALTFHINWLEMRAGYLPANWDVLWTISIEEVFYLVFPLLGLLLRRRLPLLLLLSCGVLIAPWARTHLFIDNELGDRNNLACIDALSLGCITALIADKLATVKIWKRLYPLLGWALVVFVIVFRNLLFKSGITALGLDVSILSLGVCGILLRMHNRPETLTGQGFPGLRWLADMGQYSYEIYLSHMFVVIAAAQLYQRFGVADTYLPFVLLLATIACYLLGKLAYTCFSEPVNRALRRKADKNMQATKQGPVT</sequence>
<gene>
    <name evidence="3" type="ORF">B0I18_104285</name>
</gene>
<feature type="transmembrane region" description="Helical" evidence="1">
    <location>
        <begin position="143"/>
        <end position="163"/>
    </location>
</feature>
<feature type="transmembrane region" description="Helical" evidence="1">
    <location>
        <begin position="299"/>
        <end position="319"/>
    </location>
</feature>
<proteinExistence type="predicted"/>
<keyword evidence="4" id="KW-1185">Reference proteome</keyword>
<feature type="domain" description="Acyltransferase 3" evidence="2">
    <location>
        <begin position="2"/>
        <end position="340"/>
    </location>
</feature>